<reference evidence="1 2" key="1">
    <citation type="submission" date="2023-06" db="EMBL/GenBank/DDBJ databases">
        <title>Pelomonas sp. PFR6 16S ribosomal RNA gene Genome sequencing and assembly.</title>
        <authorList>
            <person name="Woo H."/>
        </authorList>
    </citation>
    <scope>NUCLEOTIDE SEQUENCE [LARGE SCALE GENOMIC DNA]</scope>
    <source>
        <strain evidence="1 2">PFR6</strain>
    </source>
</reference>
<keyword evidence="2" id="KW-1185">Reference proteome</keyword>
<accession>A0ABT8DWQ8</accession>
<gene>
    <name evidence="1" type="ORF">QWJ38_14615</name>
</gene>
<proteinExistence type="predicted"/>
<dbReference type="RefSeq" id="WP_290359846.1">
    <property type="nucleotide sequence ID" value="NZ_JAUHHC010000004.1"/>
</dbReference>
<dbReference type="EMBL" id="JAUHHC010000004">
    <property type="protein sequence ID" value="MDN3921523.1"/>
    <property type="molecule type" value="Genomic_DNA"/>
</dbReference>
<comment type="caution">
    <text evidence="1">The sequence shown here is derived from an EMBL/GenBank/DDBJ whole genome shotgun (WGS) entry which is preliminary data.</text>
</comment>
<name>A0ABT8DWQ8_9BURK</name>
<organism evidence="1 2">
    <name type="scientific">Roseateles violae</name>
    <dbReference type="NCBI Taxonomy" id="3058042"/>
    <lineage>
        <taxon>Bacteria</taxon>
        <taxon>Pseudomonadati</taxon>
        <taxon>Pseudomonadota</taxon>
        <taxon>Betaproteobacteria</taxon>
        <taxon>Burkholderiales</taxon>
        <taxon>Sphaerotilaceae</taxon>
        <taxon>Roseateles</taxon>
    </lineage>
</organism>
<evidence type="ECO:0000313" key="1">
    <source>
        <dbReference type="EMBL" id="MDN3921523.1"/>
    </source>
</evidence>
<evidence type="ECO:0000313" key="2">
    <source>
        <dbReference type="Proteomes" id="UP001228044"/>
    </source>
</evidence>
<protein>
    <submittedName>
        <fullName evidence="1">Uncharacterized protein</fullName>
    </submittedName>
</protein>
<dbReference type="Proteomes" id="UP001228044">
    <property type="component" value="Unassembled WGS sequence"/>
</dbReference>
<sequence>MKVSSGDYLAQAKESLGNRYMSDRELGERLGYSQQHIWRAKAGNMSDPLALAIASVLPDVDAGEILWVARVEREKDEAVKAALASYVGKILSAMPSKAAARSLAVGGMVAGSLLLGAAPSPAEARTAPGEGLGSVYYVK</sequence>